<feature type="compositionally biased region" description="Low complexity" evidence="2">
    <location>
        <begin position="609"/>
        <end position="642"/>
    </location>
</feature>
<dbReference type="PROSITE" id="PS51164">
    <property type="entry name" value="CBM1_2"/>
    <property type="match status" value="1"/>
</dbReference>
<dbReference type="InParanoid" id="A0A409YG06"/>
<dbReference type="InterPro" id="IPR029058">
    <property type="entry name" value="AB_hydrolase_fold"/>
</dbReference>
<dbReference type="CDD" id="cd09630">
    <property type="entry name" value="CDH_like_cytochrome"/>
    <property type="match status" value="1"/>
</dbReference>
<gene>
    <name evidence="4" type="ORF">CVT24_011098</name>
</gene>
<comment type="caution">
    <text evidence="4">The sequence shown here is derived from an EMBL/GenBank/DDBJ whole genome shotgun (WGS) entry which is preliminary data.</text>
</comment>
<accession>A0A409YG06</accession>
<protein>
    <recommendedName>
        <fullName evidence="3">CBM1 domain-containing protein</fullName>
    </recommendedName>
</protein>
<dbReference type="SUPFAM" id="SSF49344">
    <property type="entry name" value="CBD9-like"/>
    <property type="match status" value="1"/>
</dbReference>
<dbReference type="GO" id="GO:0030248">
    <property type="term" value="F:cellulose binding"/>
    <property type="evidence" value="ECO:0007669"/>
    <property type="project" value="InterPro"/>
</dbReference>
<dbReference type="STRING" id="181874.A0A409YG06"/>
<dbReference type="InterPro" id="IPR050585">
    <property type="entry name" value="Xaa-Pro_dipeptidyl-ppase/CocE"/>
</dbReference>
<evidence type="ECO:0000259" key="3">
    <source>
        <dbReference type="PROSITE" id="PS51164"/>
    </source>
</evidence>
<dbReference type="InterPro" id="IPR054539">
    <property type="entry name" value="Beta-prop_PDH"/>
</dbReference>
<feature type="region of interest" description="Disordered" evidence="2">
    <location>
        <begin position="593"/>
        <end position="642"/>
    </location>
</feature>
<dbReference type="Gene3D" id="2.60.40.1210">
    <property type="entry name" value="Cellobiose dehydrogenase, cytochrome domain"/>
    <property type="match status" value="1"/>
</dbReference>
<organism evidence="4 5">
    <name type="scientific">Panaeolus cyanescens</name>
    <dbReference type="NCBI Taxonomy" id="181874"/>
    <lineage>
        <taxon>Eukaryota</taxon>
        <taxon>Fungi</taxon>
        <taxon>Dikarya</taxon>
        <taxon>Basidiomycota</taxon>
        <taxon>Agaricomycotina</taxon>
        <taxon>Agaricomycetes</taxon>
        <taxon>Agaricomycetidae</taxon>
        <taxon>Agaricales</taxon>
        <taxon>Agaricineae</taxon>
        <taxon>Galeropsidaceae</taxon>
        <taxon>Panaeolus</taxon>
    </lineage>
</organism>
<proteinExistence type="predicted"/>
<feature type="compositionally biased region" description="Gly residues" evidence="2">
    <location>
        <begin position="599"/>
        <end position="608"/>
    </location>
</feature>
<dbReference type="GO" id="GO:0005975">
    <property type="term" value="P:carbohydrate metabolic process"/>
    <property type="evidence" value="ECO:0007669"/>
    <property type="project" value="InterPro"/>
</dbReference>
<name>A0A409YG06_9AGAR</name>
<evidence type="ECO:0000313" key="4">
    <source>
        <dbReference type="EMBL" id="PPR01949.1"/>
    </source>
</evidence>
<dbReference type="InterPro" id="IPR000254">
    <property type="entry name" value="CBD"/>
</dbReference>
<dbReference type="SMART" id="SM00236">
    <property type="entry name" value="fCBD"/>
    <property type="match status" value="1"/>
</dbReference>
<sequence length="1341" mass="145336">LSVYGQTASQWCDNITGICFGRLYVSSVDVGIGYLFPPLPSSGQTPSDEFIGFFTAPLSTGWIGNSLGGGMLNNPLLVGWTDGNTPRVSVRITQDYLPPTPLSGPKVTILGSSGTNSTHQRIFYRCQNCTVWSGGSGGINLTGTQVFGYALHGSLKPITPSDINSDIYQHTTFGLYGFDVSSWHSANYNTILQQLTNAPPMTGAPTSTTTSVPSPTSTIITCPGAPNPAYTMVPASGWRAMTVLGGLRSPRGITIDSRGNLIVVQRGLGITGHTLNSDGCVTSTKTIISDTSLNHAVEFNPSGNKLFASSSDVAWSWDYDASSMTVSNKRTLITGMYNAGHNTRTLLVSKKYPNLLIASVGSNGNIDLPSFAPASGRAQVRVFDWTTLGTNGVAYTQGRVLGYGLRNDVGLVEDASGIVFSVENSMDDAYRTINGVKRDVHNDNPAEKVYRLGSPYTPANFFGGYPYCFSVWEPSSFVDKTFTPGDWFVQAPNSTLTDAWCEANAFKPSLLLPPHTAPLDMKFGVGSDSTNLYVGLHGSWNRSPPQGYKVVVVPGRVSSTGEWYPTARLADSPSAFTDLLRNRDESQCQSGELFPSGWLGTGGGGGGTTSPPTTTTTRTTSTTTTRTTSTTPPTTTTQAPAPTQTVWGQCAGIGYSGPKTCPSGTTCKYLLRTMAQAPFGTWKSPITAEAITKDANTVGDLLVDPITRKIYHIEKRPSEKGRNVLVDTTTNQDVLGPGWNTRTLVQEYGGAAAIVRNGIAYFSRHPGGRLHRLILDGSSQPEPVTPEGVPYRYACMEAHPTHPHLLVSIMEDHTVDTPTGVITSLVIIDTDKKTVNTIVSGADFYSFPAFSPDGAHLAWQQWYHPDMPWEGAHMYVGDVIMENGQIQIRNSTYIAGVPGKSSAQFARWADNDTLIYISDVSDFMNPWKYSIPDQKAAQIFVTPVGLDFGSPVWTLRNFPYTILDNGTTGLFTAWKDGRTVLYLVNLKDGSYTEVESPYTVIAKVAAIPSDRTTLCAALSGETATEGKSIVKWTYQLDSKKSIFNTIKPAEVAKLDGVPLPLQIISVPQPMVLTLEGGVHLPVVYYPPQNPNYTGTSIPGERPPCVVDAHGGPTLLTTQSLSWDKQYFTSRGWAWLDVNYGGSSGYGRKFIERLRGKWGTVDVADILFAAKTLSSAPYNLVDPDRMVIRGQSAGGYTALAAISLPEDKKVFAAATSFFGICDLKKCTETIHKYELRYLEKLIGGTYEEVPHVYAEQSPLYHAQNIAIPLLILQGEIDRVVTKDQAEMIYEGVKSRGGVVEIKIYPGEGHGWRQESSMKDSLERELGFYERVLKLHPESNPSL</sequence>
<dbReference type="GO" id="GO:0006508">
    <property type="term" value="P:proteolysis"/>
    <property type="evidence" value="ECO:0007669"/>
    <property type="project" value="InterPro"/>
</dbReference>
<dbReference type="SUPFAM" id="SSF50952">
    <property type="entry name" value="Soluble quinoprotein glucose dehydrogenase"/>
    <property type="match status" value="1"/>
</dbReference>
<evidence type="ECO:0000256" key="1">
    <source>
        <dbReference type="ARBA" id="ARBA00022729"/>
    </source>
</evidence>
<dbReference type="Proteomes" id="UP000284842">
    <property type="component" value="Unassembled WGS sequence"/>
</dbReference>
<evidence type="ECO:0000256" key="2">
    <source>
        <dbReference type="SAM" id="MobiDB-lite"/>
    </source>
</evidence>
<dbReference type="Pfam" id="PF00326">
    <property type="entry name" value="Peptidase_S9"/>
    <property type="match status" value="1"/>
</dbReference>
<dbReference type="Gene3D" id="2.120.10.30">
    <property type="entry name" value="TolB, C-terminal domain"/>
    <property type="match status" value="2"/>
</dbReference>
<dbReference type="InterPro" id="IPR001375">
    <property type="entry name" value="Peptidase_S9_cat"/>
</dbReference>
<dbReference type="InterPro" id="IPR011041">
    <property type="entry name" value="Quinoprot_gluc/sorb_DH_b-prop"/>
</dbReference>
<keyword evidence="5" id="KW-1185">Reference proteome</keyword>
<keyword evidence="1" id="KW-0732">Signal</keyword>
<dbReference type="EMBL" id="NHTK01001199">
    <property type="protein sequence ID" value="PPR01949.1"/>
    <property type="molecule type" value="Genomic_DNA"/>
</dbReference>
<dbReference type="SUPFAM" id="SSF69322">
    <property type="entry name" value="Tricorn protease domain 2"/>
    <property type="match status" value="1"/>
</dbReference>
<feature type="domain" description="CBM1" evidence="3">
    <location>
        <begin position="642"/>
        <end position="678"/>
    </location>
</feature>
<dbReference type="GO" id="GO:0005576">
    <property type="term" value="C:extracellular region"/>
    <property type="evidence" value="ECO:0007669"/>
    <property type="project" value="InterPro"/>
</dbReference>
<dbReference type="Pfam" id="PF16010">
    <property type="entry name" value="CDH-cyt"/>
    <property type="match status" value="1"/>
</dbReference>
<dbReference type="InterPro" id="IPR011042">
    <property type="entry name" value="6-blade_b-propeller_TolB-like"/>
</dbReference>
<dbReference type="PANTHER" id="PTHR43056">
    <property type="entry name" value="PEPTIDASE S9 PROLYL OLIGOPEPTIDASE"/>
    <property type="match status" value="1"/>
</dbReference>
<dbReference type="InterPro" id="IPR015920">
    <property type="entry name" value="Cellobiose_DH-like_cyt"/>
</dbReference>
<dbReference type="InterPro" id="IPR035971">
    <property type="entry name" value="CBD_sf"/>
</dbReference>
<dbReference type="GO" id="GO:0008236">
    <property type="term" value="F:serine-type peptidase activity"/>
    <property type="evidence" value="ECO:0007669"/>
    <property type="project" value="InterPro"/>
</dbReference>
<feature type="non-terminal residue" evidence="4">
    <location>
        <position position="1"/>
    </location>
</feature>
<evidence type="ECO:0000313" key="5">
    <source>
        <dbReference type="Proteomes" id="UP000284842"/>
    </source>
</evidence>
<dbReference type="Gene3D" id="3.40.50.1820">
    <property type="entry name" value="alpha/beta hydrolase"/>
    <property type="match status" value="1"/>
</dbReference>
<dbReference type="Pfam" id="PF22807">
    <property type="entry name" value="TrAA12"/>
    <property type="match status" value="1"/>
</dbReference>
<dbReference type="OrthoDB" id="507128at2759"/>
<dbReference type="SUPFAM" id="SSF57180">
    <property type="entry name" value="Cellulose-binding domain"/>
    <property type="match status" value="1"/>
</dbReference>
<dbReference type="Pfam" id="PF00734">
    <property type="entry name" value="CBM_1"/>
    <property type="match status" value="1"/>
</dbReference>
<reference evidence="4 5" key="1">
    <citation type="journal article" date="2018" name="Evol. Lett.">
        <title>Horizontal gene cluster transfer increased hallucinogenic mushroom diversity.</title>
        <authorList>
            <person name="Reynolds H.T."/>
            <person name="Vijayakumar V."/>
            <person name="Gluck-Thaler E."/>
            <person name="Korotkin H.B."/>
            <person name="Matheny P.B."/>
            <person name="Slot J.C."/>
        </authorList>
    </citation>
    <scope>NUCLEOTIDE SEQUENCE [LARGE SCALE GENOMIC DNA]</scope>
    <source>
        <strain evidence="4 5">2629</strain>
    </source>
</reference>
<dbReference type="PANTHER" id="PTHR43056:SF5">
    <property type="entry name" value="PEPTIDASE S9 PROLYL OLIGOPEPTIDASE CATALYTIC DOMAIN-CONTAINING PROTEIN"/>
    <property type="match status" value="1"/>
</dbReference>
<dbReference type="SUPFAM" id="SSF53474">
    <property type="entry name" value="alpha/beta-Hydrolases"/>
    <property type="match status" value="1"/>
</dbReference>